<dbReference type="EMBL" id="CP015597">
    <property type="protein sequence ID" value="ANE83375.1"/>
    <property type="molecule type" value="Genomic_DNA"/>
</dbReference>
<keyword evidence="1" id="KW-0614">Plasmid</keyword>
<dbReference type="AlphaFoldDB" id="A0A172UWG6"/>
<name>A0A172UWG6_9MYCO</name>
<keyword evidence="2" id="KW-1185">Reference proteome</keyword>
<gene>
    <name evidence="1" type="ORF">A7U43_28025</name>
</gene>
<sequence length="94" mass="10630">MPRRSPWLDERTALLISLLTDRHHLPMTDGLEDAVRQDISDHLDFVARMMRIGRQAAKVYVTDDVIGELAGRIAAGVAEAHGVVDLTTERRKRR</sequence>
<evidence type="ECO:0000313" key="2">
    <source>
        <dbReference type="Proteomes" id="UP000077143"/>
    </source>
</evidence>
<evidence type="ECO:0000313" key="1">
    <source>
        <dbReference type="EMBL" id="ANE83375.1"/>
    </source>
</evidence>
<dbReference type="OrthoDB" id="4731290at2"/>
<proteinExistence type="predicted"/>
<reference evidence="1 2" key="1">
    <citation type="submission" date="2016-05" db="EMBL/GenBank/DDBJ databases">
        <title>Complete genome sequence of a phthalic acid esters degrading Mycobacterium sp. YC-RL4.</title>
        <authorList>
            <person name="Ren L."/>
            <person name="Fan S."/>
            <person name="Ruth N."/>
            <person name="Jia Y."/>
            <person name="Wang J."/>
            <person name="Qiao C."/>
        </authorList>
    </citation>
    <scope>NUCLEOTIDE SEQUENCE [LARGE SCALE GENOMIC DNA]</scope>
    <source>
        <strain evidence="1 2">YC-RL4</strain>
        <plasmid evidence="2">pmyc1</plasmid>
    </source>
</reference>
<dbReference type="RefSeq" id="WP_068004041.1">
    <property type="nucleotide sequence ID" value="NZ_CP015597.1"/>
</dbReference>
<protein>
    <submittedName>
        <fullName evidence="1">Uncharacterized protein</fullName>
    </submittedName>
</protein>
<dbReference type="Proteomes" id="UP000077143">
    <property type="component" value="Plasmid pMYC1"/>
</dbReference>
<accession>A0A172UWG6</accession>
<dbReference type="KEGG" id="madi:A7U43_28025"/>
<organism evidence="1 2">
    <name type="scientific">Mycobacterium adipatum</name>
    <dbReference type="NCBI Taxonomy" id="1682113"/>
    <lineage>
        <taxon>Bacteria</taxon>
        <taxon>Bacillati</taxon>
        <taxon>Actinomycetota</taxon>
        <taxon>Actinomycetes</taxon>
        <taxon>Mycobacteriales</taxon>
        <taxon>Mycobacteriaceae</taxon>
        <taxon>Mycobacterium</taxon>
    </lineage>
</organism>
<geneLocation type="plasmid" evidence="2">
    <name>pmyc1</name>
</geneLocation>